<dbReference type="EMBL" id="JALNTZ010000008">
    <property type="protein sequence ID" value="KAJ3642601.1"/>
    <property type="molecule type" value="Genomic_DNA"/>
</dbReference>
<organism evidence="2 3">
    <name type="scientific">Zophobas morio</name>
    <dbReference type="NCBI Taxonomy" id="2755281"/>
    <lineage>
        <taxon>Eukaryota</taxon>
        <taxon>Metazoa</taxon>
        <taxon>Ecdysozoa</taxon>
        <taxon>Arthropoda</taxon>
        <taxon>Hexapoda</taxon>
        <taxon>Insecta</taxon>
        <taxon>Pterygota</taxon>
        <taxon>Neoptera</taxon>
        <taxon>Endopterygota</taxon>
        <taxon>Coleoptera</taxon>
        <taxon>Polyphaga</taxon>
        <taxon>Cucujiformia</taxon>
        <taxon>Tenebrionidae</taxon>
        <taxon>Zophobas</taxon>
    </lineage>
</organism>
<name>A0AA38HS04_9CUCU</name>
<protein>
    <submittedName>
        <fullName evidence="2">Uncharacterized protein</fullName>
    </submittedName>
</protein>
<accession>A0AA38HS04</accession>
<reference evidence="2" key="1">
    <citation type="journal article" date="2023" name="G3 (Bethesda)">
        <title>Whole genome assemblies of Zophobas morio and Tenebrio molitor.</title>
        <authorList>
            <person name="Kaur S."/>
            <person name="Stinson S.A."/>
            <person name="diCenzo G.C."/>
        </authorList>
    </citation>
    <scope>NUCLEOTIDE SEQUENCE</scope>
    <source>
        <strain evidence="2">QUZm001</strain>
    </source>
</reference>
<keyword evidence="1" id="KW-0732">Signal</keyword>
<evidence type="ECO:0000313" key="3">
    <source>
        <dbReference type="Proteomes" id="UP001168821"/>
    </source>
</evidence>
<feature type="signal peptide" evidence="1">
    <location>
        <begin position="1"/>
        <end position="18"/>
    </location>
</feature>
<evidence type="ECO:0000313" key="2">
    <source>
        <dbReference type="EMBL" id="KAJ3642601.1"/>
    </source>
</evidence>
<comment type="caution">
    <text evidence="2">The sequence shown here is derived from an EMBL/GenBank/DDBJ whole genome shotgun (WGS) entry which is preliminary data.</text>
</comment>
<keyword evidence="3" id="KW-1185">Reference proteome</keyword>
<feature type="chain" id="PRO_5041226483" evidence="1">
    <location>
        <begin position="19"/>
        <end position="418"/>
    </location>
</feature>
<evidence type="ECO:0000256" key="1">
    <source>
        <dbReference type="SAM" id="SignalP"/>
    </source>
</evidence>
<dbReference type="AlphaFoldDB" id="A0AA38HS04"/>
<gene>
    <name evidence="2" type="ORF">Zmor_025365</name>
</gene>
<sequence>MDLKTLLVVVVAVGVVQGEDDHGYLVQLKLSLREEKIPAILTYLLDNSLEAHDITTRDIIQLSKLDTYDQNQLQQVFNFYDITEVYTVDNLEILLTSLNIKFGYFYRELTTKLELTRSQVSEVVNSLSIPPEFWVAVSLDDYDDIYNILRQGNYSEESVNAALQVSDKSITQVYTTARDIVREFTEKLPSPDFMKILTQNGWSKKSALTLYQALNITTPDVYAVEKFRNIFTNISDSLNQNISVGVFVGPQQLALHKFVFNHLQRLVDGVNIKVEANGVEITLKQTDSLGENIVEVATTQAGPDYIEIVSSYNTTENCTYVTLLDDQVSATSVEVTDLTIEQDGAQFILGTPLVCGGLLYGLAREENDSAIIFDDFYTEQNPPENDDFLDQESHNNKGILHMPLITVLTFNLISFLLL</sequence>
<dbReference type="Proteomes" id="UP001168821">
    <property type="component" value="Unassembled WGS sequence"/>
</dbReference>
<proteinExistence type="predicted"/>